<reference evidence="1" key="1">
    <citation type="submission" date="2018-02" db="EMBL/GenBank/DDBJ databases">
        <title>Rhizophora mucronata_Transcriptome.</title>
        <authorList>
            <person name="Meera S.P."/>
            <person name="Sreeshan A."/>
            <person name="Augustine A."/>
        </authorList>
    </citation>
    <scope>NUCLEOTIDE SEQUENCE</scope>
    <source>
        <tissue evidence="1">Leaf</tissue>
    </source>
</reference>
<sequence length="25" mass="2907">MNDKQPAIRLIPLISPIKRQAIYNN</sequence>
<accession>A0A2P2NE58</accession>
<name>A0A2P2NE58_RHIMU</name>
<protein>
    <submittedName>
        <fullName evidence="1">Uncharacterized protein</fullName>
    </submittedName>
</protein>
<proteinExistence type="predicted"/>
<evidence type="ECO:0000313" key="1">
    <source>
        <dbReference type="EMBL" id="MBX40752.1"/>
    </source>
</evidence>
<organism evidence="1">
    <name type="scientific">Rhizophora mucronata</name>
    <name type="common">Asiatic mangrove</name>
    <dbReference type="NCBI Taxonomy" id="61149"/>
    <lineage>
        <taxon>Eukaryota</taxon>
        <taxon>Viridiplantae</taxon>
        <taxon>Streptophyta</taxon>
        <taxon>Embryophyta</taxon>
        <taxon>Tracheophyta</taxon>
        <taxon>Spermatophyta</taxon>
        <taxon>Magnoliopsida</taxon>
        <taxon>eudicotyledons</taxon>
        <taxon>Gunneridae</taxon>
        <taxon>Pentapetalae</taxon>
        <taxon>rosids</taxon>
        <taxon>fabids</taxon>
        <taxon>Malpighiales</taxon>
        <taxon>Rhizophoraceae</taxon>
        <taxon>Rhizophora</taxon>
    </lineage>
</organism>
<dbReference type="EMBL" id="GGEC01060268">
    <property type="protein sequence ID" value="MBX40752.1"/>
    <property type="molecule type" value="Transcribed_RNA"/>
</dbReference>
<dbReference type="AlphaFoldDB" id="A0A2P2NE58"/>